<reference evidence="8 9" key="1">
    <citation type="submission" date="2015-01" db="EMBL/GenBank/DDBJ databases">
        <title>Jeotgalibacillus campisalis genome sequencing.</title>
        <authorList>
            <person name="Goh K.M."/>
            <person name="Chan K.-G."/>
            <person name="Yaakop A.S."/>
            <person name="Ee R."/>
            <person name="Gan H.M."/>
            <person name="Chan C.S."/>
        </authorList>
    </citation>
    <scope>NUCLEOTIDE SEQUENCE [LARGE SCALE GENOMIC DNA]</scope>
    <source>
        <strain evidence="8 9">SF-57</strain>
    </source>
</reference>
<keyword evidence="3 5" id="KW-0697">Rotamase</keyword>
<evidence type="ECO:0000256" key="3">
    <source>
        <dbReference type="ARBA" id="ARBA00023110"/>
    </source>
</evidence>
<feature type="compositionally biased region" description="Acidic residues" evidence="6">
    <location>
        <begin position="24"/>
        <end position="55"/>
    </location>
</feature>
<dbReference type="PRINTS" id="PR00153">
    <property type="entry name" value="CSAPPISMRASE"/>
</dbReference>
<comment type="caution">
    <text evidence="8">The sequence shown here is derived from an EMBL/GenBank/DDBJ whole genome shotgun (WGS) entry which is preliminary data.</text>
</comment>
<dbReference type="InterPro" id="IPR029000">
    <property type="entry name" value="Cyclophilin-like_dom_sf"/>
</dbReference>
<gene>
    <name evidence="8" type="ORF">KR50_31680</name>
</gene>
<organism evidence="8 9">
    <name type="scientific">Jeotgalibacillus campisalis</name>
    <dbReference type="NCBI Taxonomy" id="220754"/>
    <lineage>
        <taxon>Bacteria</taxon>
        <taxon>Bacillati</taxon>
        <taxon>Bacillota</taxon>
        <taxon>Bacilli</taxon>
        <taxon>Bacillales</taxon>
        <taxon>Caryophanaceae</taxon>
        <taxon>Jeotgalibacillus</taxon>
    </lineage>
</organism>
<evidence type="ECO:0000256" key="4">
    <source>
        <dbReference type="ARBA" id="ARBA00023235"/>
    </source>
</evidence>
<dbReference type="EMBL" id="JXRR01000021">
    <property type="protein sequence ID" value="KIL43648.1"/>
    <property type="molecule type" value="Genomic_DNA"/>
</dbReference>
<dbReference type="PATRIC" id="fig|220754.4.peg.3182"/>
<dbReference type="GO" id="GO:0006457">
    <property type="term" value="P:protein folding"/>
    <property type="evidence" value="ECO:0007669"/>
    <property type="project" value="InterPro"/>
</dbReference>
<feature type="domain" description="PPIase cyclophilin-type" evidence="7">
    <location>
        <begin position="86"/>
        <end position="256"/>
    </location>
</feature>
<name>A0A0C2VI12_9BACL</name>
<dbReference type="InterPro" id="IPR002130">
    <property type="entry name" value="Cyclophilin-type_PPIase_dom"/>
</dbReference>
<dbReference type="AlphaFoldDB" id="A0A0C2VI12"/>
<dbReference type="Proteomes" id="UP000031972">
    <property type="component" value="Unassembled WGS sequence"/>
</dbReference>
<proteinExistence type="inferred from homology"/>
<dbReference type="GO" id="GO:0003755">
    <property type="term" value="F:peptidyl-prolyl cis-trans isomerase activity"/>
    <property type="evidence" value="ECO:0007669"/>
    <property type="project" value="UniProtKB-UniRule"/>
</dbReference>
<comment type="function">
    <text evidence="2 5">PPIases accelerate the folding of proteins. It catalyzes the cis-trans isomerization of proline imidic peptide bonds in oligopeptides.</text>
</comment>
<accession>A0A0C2VI12</accession>
<evidence type="ECO:0000313" key="9">
    <source>
        <dbReference type="Proteomes" id="UP000031972"/>
    </source>
</evidence>
<dbReference type="InterPro" id="IPR044666">
    <property type="entry name" value="Cyclophilin_A-like"/>
</dbReference>
<dbReference type="Gene3D" id="2.40.100.10">
    <property type="entry name" value="Cyclophilin-like"/>
    <property type="match status" value="1"/>
</dbReference>
<feature type="chain" id="PRO_5039757765" description="Peptidyl-prolyl cis-trans isomerase" evidence="5">
    <location>
        <begin position="21"/>
        <end position="259"/>
    </location>
</feature>
<feature type="region of interest" description="Disordered" evidence="6">
    <location>
        <begin position="24"/>
        <end position="78"/>
    </location>
</feature>
<evidence type="ECO:0000256" key="5">
    <source>
        <dbReference type="RuleBase" id="RU363019"/>
    </source>
</evidence>
<dbReference type="PANTHER" id="PTHR45625">
    <property type="entry name" value="PEPTIDYL-PROLYL CIS-TRANS ISOMERASE-RELATED"/>
    <property type="match status" value="1"/>
</dbReference>
<comment type="catalytic activity">
    <reaction evidence="1 5">
        <text>[protein]-peptidylproline (omega=180) = [protein]-peptidylproline (omega=0)</text>
        <dbReference type="Rhea" id="RHEA:16237"/>
        <dbReference type="Rhea" id="RHEA-COMP:10747"/>
        <dbReference type="Rhea" id="RHEA-COMP:10748"/>
        <dbReference type="ChEBI" id="CHEBI:83833"/>
        <dbReference type="ChEBI" id="CHEBI:83834"/>
        <dbReference type="EC" id="5.2.1.8"/>
    </reaction>
</comment>
<evidence type="ECO:0000313" key="8">
    <source>
        <dbReference type="EMBL" id="KIL43648.1"/>
    </source>
</evidence>
<dbReference type="PROSITE" id="PS50072">
    <property type="entry name" value="CSA_PPIASE_2"/>
    <property type="match status" value="1"/>
</dbReference>
<evidence type="ECO:0000259" key="7">
    <source>
        <dbReference type="PROSITE" id="PS50072"/>
    </source>
</evidence>
<sequence length="259" mass="28402">MKIKLLGIFLIFILMLSACGSNEEEAVTGGSEEEQTEETTETEETDESTEADESAEAGSNEPVEYPQLNEEATDEEPVAKMVTNKGEITIKFFPEYAPKAVENFLTHSKDGYYDGVTFHRVIDEFMIQGGDPEGTGRGGESIYGEAFEDEFTPSLIHVRGALSMANSGPNTNGSQFFIVQNKELPEGFTGQMEEADFPEDVIAAYDENGGTPQLDGVHTVFGQVIEGMEIVDEIASVEKDESDKPEEDVIIESIEIIQE</sequence>
<dbReference type="PROSITE" id="PS51257">
    <property type="entry name" value="PROKAR_LIPOPROTEIN"/>
    <property type="match status" value="1"/>
</dbReference>
<dbReference type="SUPFAM" id="SSF50891">
    <property type="entry name" value="Cyclophilin-like"/>
    <property type="match status" value="1"/>
</dbReference>
<keyword evidence="9" id="KW-1185">Reference proteome</keyword>
<dbReference type="PANTHER" id="PTHR45625:SF4">
    <property type="entry name" value="PEPTIDYLPROLYL ISOMERASE DOMAIN AND WD REPEAT-CONTAINING PROTEIN 1"/>
    <property type="match status" value="1"/>
</dbReference>
<comment type="similarity">
    <text evidence="5">Belongs to the cyclophilin-type PPIase family.</text>
</comment>
<keyword evidence="4 5" id="KW-0413">Isomerase</keyword>
<keyword evidence="5" id="KW-0732">Signal</keyword>
<protein>
    <recommendedName>
        <fullName evidence="5">Peptidyl-prolyl cis-trans isomerase</fullName>
        <shortName evidence="5">PPIase</shortName>
        <ecNumber evidence="5">5.2.1.8</ecNumber>
    </recommendedName>
</protein>
<dbReference type="RefSeq" id="WP_084215631.1">
    <property type="nucleotide sequence ID" value="NZ_JXRR01000021.1"/>
</dbReference>
<dbReference type="Pfam" id="PF00160">
    <property type="entry name" value="Pro_isomerase"/>
    <property type="match status" value="1"/>
</dbReference>
<dbReference type="InterPro" id="IPR020892">
    <property type="entry name" value="Cyclophilin-type_PPIase_CS"/>
</dbReference>
<dbReference type="PROSITE" id="PS00170">
    <property type="entry name" value="CSA_PPIASE_1"/>
    <property type="match status" value="1"/>
</dbReference>
<dbReference type="OrthoDB" id="9807797at2"/>
<evidence type="ECO:0000256" key="1">
    <source>
        <dbReference type="ARBA" id="ARBA00000971"/>
    </source>
</evidence>
<feature type="signal peptide" evidence="5">
    <location>
        <begin position="1"/>
        <end position="20"/>
    </location>
</feature>
<evidence type="ECO:0000256" key="2">
    <source>
        <dbReference type="ARBA" id="ARBA00002388"/>
    </source>
</evidence>
<evidence type="ECO:0000256" key="6">
    <source>
        <dbReference type="SAM" id="MobiDB-lite"/>
    </source>
</evidence>
<dbReference type="EC" id="5.2.1.8" evidence="5"/>